<evidence type="ECO:0000313" key="2">
    <source>
        <dbReference type="Proteomes" id="UP001652740"/>
    </source>
</evidence>
<dbReference type="Proteomes" id="UP001652740">
    <property type="component" value="Unplaced"/>
</dbReference>
<dbReference type="AlphaFoldDB" id="A0A6J3BTN9"/>
<proteinExistence type="predicted"/>
<feature type="region of interest" description="Disordered" evidence="1">
    <location>
        <begin position="168"/>
        <end position="192"/>
    </location>
</feature>
<protein>
    <submittedName>
        <fullName evidence="3">Uncharacterized protein LOC113516242 isoform X1</fullName>
    </submittedName>
</protein>
<dbReference type="GeneID" id="113516242"/>
<dbReference type="RefSeq" id="XP_031764708.2">
    <property type="nucleotide sequence ID" value="XM_031908848.2"/>
</dbReference>
<organism evidence="2 3">
    <name type="scientific">Galleria mellonella</name>
    <name type="common">Greater wax moth</name>
    <dbReference type="NCBI Taxonomy" id="7137"/>
    <lineage>
        <taxon>Eukaryota</taxon>
        <taxon>Metazoa</taxon>
        <taxon>Ecdysozoa</taxon>
        <taxon>Arthropoda</taxon>
        <taxon>Hexapoda</taxon>
        <taxon>Insecta</taxon>
        <taxon>Pterygota</taxon>
        <taxon>Neoptera</taxon>
        <taxon>Endopterygota</taxon>
        <taxon>Lepidoptera</taxon>
        <taxon>Glossata</taxon>
        <taxon>Ditrysia</taxon>
        <taxon>Pyraloidea</taxon>
        <taxon>Pyralidae</taxon>
        <taxon>Galleriinae</taxon>
        <taxon>Galleria</taxon>
    </lineage>
</organism>
<evidence type="ECO:0000256" key="1">
    <source>
        <dbReference type="SAM" id="MobiDB-lite"/>
    </source>
</evidence>
<evidence type="ECO:0000313" key="3">
    <source>
        <dbReference type="RefSeq" id="XP_031764708.2"/>
    </source>
</evidence>
<sequence>MPQNDALADVVEICALIQCLGFSLKSLETNDANASQDGGGVRTVTINCQTSGLHIVLESANVSCSCPATNQQNSGLWQISGITGGKLHDKEFGCTLLDSLPRDYRERLAAELREMIKCIKQYNNSELNKSILEPVDKSASMVELGTPDKKLCQAKVDTPTRYRSLDALTNPKREAEQPLPAPGPLQRQTPSMYADDISKKTMCRRQSTYTVSSMSGSSVRRRNKTSSPIQSQSGILDRLLAAEKVAEDLRSRLSSVIRDFVEEGRDDSSMSSMILDVSKISILKGETSKAQFASSPNLSGLDSVQEDFPKSRLKRFESASTSNLGPTKQIAKGDGKISRLRRLSPSLFKAKKDSPIIKTDFKATESKSKLNALFRPKIVTPVLTPRGKSESSPNISSSKKKFSHVKSTIPRPTKRE</sequence>
<dbReference type="InParanoid" id="A0A6J3BTN9"/>
<name>A0A6J3BTN9_GALME</name>
<gene>
    <name evidence="3" type="primary">LOC113516242</name>
</gene>
<feature type="region of interest" description="Disordered" evidence="1">
    <location>
        <begin position="204"/>
        <end position="230"/>
    </location>
</feature>
<feature type="compositionally biased region" description="Low complexity" evidence="1">
    <location>
        <begin position="207"/>
        <end position="218"/>
    </location>
</feature>
<feature type="region of interest" description="Disordered" evidence="1">
    <location>
        <begin position="381"/>
        <end position="416"/>
    </location>
</feature>
<reference evidence="3" key="1">
    <citation type="submission" date="2025-08" db="UniProtKB">
        <authorList>
            <consortium name="RefSeq"/>
        </authorList>
    </citation>
    <scope>IDENTIFICATION</scope>
    <source>
        <tissue evidence="3">Whole larvae</tissue>
    </source>
</reference>
<keyword evidence="2" id="KW-1185">Reference proteome</keyword>
<accession>A0A6J3BTN9</accession>
<dbReference type="KEGG" id="gmw:113516242"/>